<keyword evidence="3" id="KW-1185">Reference proteome</keyword>
<name>A0AAE0ACU5_9ROSI</name>
<evidence type="ECO:0000313" key="2">
    <source>
        <dbReference type="EMBL" id="KAK3210865.1"/>
    </source>
</evidence>
<dbReference type="PANTHER" id="PTHR33064">
    <property type="entry name" value="POL PROTEIN"/>
    <property type="match status" value="1"/>
</dbReference>
<gene>
    <name evidence="2" type="ORF">Dsin_015571</name>
</gene>
<dbReference type="Gene3D" id="3.30.70.270">
    <property type="match status" value="1"/>
</dbReference>
<dbReference type="Proteomes" id="UP001281410">
    <property type="component" value="Unassembled WGS sequence"/>
</dbReference>
<comment type="caution">
    <text evidence="2">The sequence shown here is derived from an EMBL/GenBank/DDBJ whole genome shotgun (WGS) entry which is preliminary data.</text>
</comment>
<dbReference type="InterPro" id="IPR043502">
    <property type="entry name" value="DNA/RNA_pol_sf"/>
</dbReference>
<dbReference type="Pfam" id="PF00078">
    <property type="entry name" value="RVT_1"/>
    <property type="match status" value="1"/>
</dbReference>
<dbReference type="InterPro" id="IPR051320">
    <property type="entry name" value="Viral_Replic_Matur_Polypro"/>
</dbReference>
<dbReference type="PANTHER" id="PTHR33064:SF37">
    <property type="entry name" value="RIBONUCLEASE H"/>
    <property type="match status" value="1"/>
</dbReference>
<dbReference type="InterPro" id="IPR043128">
    <property type="entry name" value="Rev_trsase/Diguanyl_cyclase"/>
</dbReference>
<accession>A0AAE0ACU5</accession>
<dbReference type="EMBL" id="JANJYJ010000005">
    <property type="protein sequence ID" value="KAK3210865.1"/>
    <property type="molecule type" value="Genomic_DNA"/>
</dbReference>
<evidence type="ECO:0000259" key="1">
    <source>
        <dbReference type="Pfam" id="PF00078"/>
    </source>
</evidence>
<sequence>MNPNILPPETWKSHTRYFKAADGKIFTTNLISKTKIGIKIFPSYTIWTQVLGTSLPVKISSLAGMFIANANPFAFFPLASDTREISNSFSHIPNIFPLSEIQPTFQHIQQKLLQFCINSHAEFTHQSSLWKNPNFFVHLPFKLNEDINPTKATHSGMSPTDLQLATAEYIELLSQDDRHKSAFCLPNAHYQWTVLPFGLKTAPSLFQKAVTRIFHPLLHSALLYIDDILMFSSDEQSHAHLFQQFHDIMQPVIP</sequence>
<dbReference type="AlphaFoldDB" id="A0AAE0ACU5"/>
<organism evidence="2 3">
    <name type="scientific">Dipteronia sinensis</name>
    <dbReference type="NCBI Taxonomy" id="43782"/>
    <lineage>
        <taxon>Eukaryota</taxon>
        <taxon>Viridiplantae</taxon>
        <taxon>Streptophyta</taxon>
        <taxon>Embryophyta</taxon>
        <taxon>Tracheophyta</taxon>
        <taxon>Spermatophyta</taxon>
        <taxon>Magnoliopsida</taxon>
        <taxon>eudicotyledons</taxon>
        <taxon>Gunneridae</taxon>
        <taxon>Pentapetalae</taxon>
        <taxon>rosids</taxon>
        <taxon>malvids</taxon>
        <taxon>Sapindales</taxon>
        <taxon>Sapindaceae</taxon>
        <taxon>Hippocastanoideae</taxon>
        <taxon>Acereae</taxon>
        <taxon>Dipteronia</taxon>
    </lineage>
</organism>
<reference evidence="2" key="1">
    <citation type="journal article" date="2023" name="Plant J.">
        <title>Genome sequences and population genomics provide insights into the demographic history, inbreeding, and mutation load of two 'living fossil' tree species of Dipteronia.</title>
        <authorList>
            <person name="Feng Y."/>
            <person name="Comes H.P."/>
            <person name="Chen J."/>
            <person name="Zhu S."/>
            <person name="Lu R."/>
            <person name="Zhang X."/>
            <person name="Li P."/>
            <person name="Qiu J."/>
            <person name="Olsen K.M."/>
            <person name="Qiu Y."/>
        </authorList>
    </citation>
    <scope>NUCLEOTIDE SEQUENCE</scope>
    <source>
        <strain evidence="2">NBL</strain>
    </source>
</reference>
<evidence type="ECO:0000313" key="3">
    <source>
        <dbReference type="Proteomes" id="UP001281410"/>
    </source>
</evidence>
<dbReference type="InterPro" id="IPR000477">
    <property type="entry name" value="RT_dom"/>
</dbReference>
<feature type="domain" description="Reverse transcriptase" evidence="1">
    <location>
        <begin position="176"/>
        <end position="247"/>
    </location>
</feature>
<proteinExistence type="predicted"/>
<dbReference type="SUPFAM" id="SSF56672">
    <property type="entry name" value="DNA/RNA polymerases"/>
    <property type="match status" value="1"/>
</dbReference>
<protein>
    <recommendedName>
        <fullName evidence="1">Reverse transcriptase domain-containing protein</fullName>
    </recommendedName>
</protein>